<evidence type="ECO:0000256" key="1">
    <source>
        <dbReference type="SAM" id="MobiDB-lite"/>
    </source>
</evidence>
<sequence length="63" mass="6385">MIGQRRPPPHAPLLGAVLVVLGLGGLWLMRPVEAVSVETPAGEAPPVETLSGAPAVPVTSARP</sequence>
<dbReference type="AlphaFoldDB" id="A0A1N7M4R4"/>
<dbReference type="STRING" id="407234.SAMN05421795_105192"/>
<dbReference type="Proteomes" id="UP000186098">
    <property type="component" value="Unassembled WGS sequence"/>
</dbReference>
<evidence type="ECO:0000313" key="2">
    <source>
        <dbReference type="EMBL" id="SIS81084.1"/>
    </source>
</evidence>
<gene>
    <name evidence="2" type="ORF">SAMN05421795_105192</name>
</gene>
<evidence type="ECO:0000313" key="3">
    <source>
        <dbReference type="Proteomes" id="UP000186098"/>
    </source>
</evidence>
<feature type="region of interest" description="Disordered" evidence="1">
    <location>
        <begin position="39"/>
        <end position="63"/>
    </location>
</feature>
<dbReference type="RefSeq" id="WP_076366244.1">
    <property type="nucleotide sequence ID" value="NZ_FTOM01000005.1"/>
</dbReference>
<protein>
    <submittedName>
        <fullName evidence="2">Uncharacterized protein</fullName>
    </submittedName>
</protein>
<name>A0A1N7M4R4_9RHOB</name>
<reference evidence="3" key="1">
    <citation type="submission" date="2017-01" db="EMBL/GenBank/DDBJ databases">
        <authorList>
            <person name="Varghese N."/>
            <person name="Submissions S."/>
        </authorList>
    </citation>
    <scope>NUCLEOTIDE SEQUENCE [LARGE SCALE GENOMIC DNA]</scope>
    <source>
        <strain evidence="3">DSM 18714</strain>
    </source>
</reference>
<accession>A0A1N7M4R4</accession>
<dbReference type="EMBL" id="FTOM01000005">
    <property type="protein sequence ID" value="SIS81084.1"/>
    <property type="molecule type" value="Genomic_DNA"/>
</dbReference>
<organism evidence="2 3">
    <name type="scientific">Phaeovulum vinaykumarii</name>
    <dbReference type="NCBI Taxonomy" id="407234"/>
    <lineage>
        <taxon>Bacteria</taxon>
        <taxon>Pseudomonadati</taxon>
        <taxon>Pseudomonadota</taxon>
        <taxon>Alphaproteobacteria</taxon>
        <taxon>Rhodobacterales</taxon>
        <taxon>Paracoccaceae</taxon>
        <taxon>Phaeovulum</taxon>
    </lineage>
</organism>
<keyword evidence="3" id="KW-1185">Reference proteome</keyword>
<proteinExistence type="predicted"/>